<evidence type="ECO:0000256" key="1">
    <source>
        <dbReference type="SAM" id="MobiDB-lite"/>
    </source>
</evidence>
<dbReference type="Proteomes" id="UP000636800">
    <property type="component" value="Chromosome 2"/>
</dbReference>
<dbReference type="AlphaFoldDB" id="A0A835RFT7"/>
<evidence type="ECO:0000313" key="2">
    <source>
        <dbReference type="EMBL" id="KAG0491376.1"/>
    </source>
</evidence>
<keyword evidence="3" id="KW-1185">Reference proteome</keyword>
<evidence type="ECO:0000313" key="3">
    <source>
        <dbReference type="Proteomes" id="UP000636800"/>
    </source>
</evidence>
<protein>
    <submittedName>
        <fullName evidence="2">Uncharacterized protein</fullName>
    </submittedName>
</protein>
<proteinExistence type="predicted"/>
<gene>
    <name evidence="2" type="ORF">HPP92_004774</name>
</gene>
<dbReference type="EMBL" id="JADCNL010000002">
    <property type="protein sequence ID" value="KAG0491376.1"/>
    <property type="molecule type" value="Genomic_DNA"/>
</dbReference>
<reference evidence="2 3" key="1">
    <citation type="journal article" date="2020" name="Nat. Food">
        <title>A phased Vanilla planifolia genome enables genetic improvement of flavour and production.</title>
        <authorList>
            <person name="Hasing T."/>
            <person name="Tang H."/>
            <person name="Brym M."/>
            <person name="Khazi F."/>
            <person name="Huang T."/>
            <person name="Chambers A.H."/>
        </authorList>
    </citation>
    <scope>NUCLEOTIDE SEQUENCE [LARGE SCALE GENOMIC DNA]</scope>
    <source>
        <tissue evidence="2">Leaf</tissue>
    </source>
</reference>
<comment type="caution">
    <text evidence="2">The sequence shown here is derived from an EMBL/GenBank/DDBJ whole genome shotgun (WGS) entry which is preliminary data.</text>
</comment>
<name>A0A835RFT7_VANPL</name>
<feature type="region of interest" description="Disordered" evidence="1">
    <location>
        <begin position="1"/>
        <end position="22"/>
    </location>
</feature>
<dbReference type="OrthoDB" id="2020180at2759"/>
<organism evidence="2 3">
    <name type="scientific">Vanilla planifolia</name>
    <name type="common">Vanilla</name>
    <dbReference type="NCBI Taxonomy" id="51239"/>
    <lineage>
        <taxon>Eukaryota</taxon>
        <taxon>Viridiplantae</taxon>
        <taxon>Streptophyta</taxon>
        <taxon>Embryophyta</taxon>
        <taxon>Tracheophyta</taxon>
        <taxon>Spermatophyta</taxon>
        <taxon>Magnoliopsida</taxon>
        <taxon>Liliopsida</taxon>
        <taxon>Asparagales</taxon>
        <taxon>Orchidaceae</taxon>
        <taxon>Vanilloideae</taxon>
        <taxon>Vanilleae</taxon>
        <taxon>Vanilla</taxon>
    </lineage>
</organism>
<accession>A0A835RFT7</accession>
<sequence>MAGNGPEASNYHSRFKREGSLDQSSSVAFSLSWMHRIMHLVFMEVDSHQPNRMFEHQNLSF</sequence>